<organism evidence="6 7">
    <name type="scientific">Ligilactobacillus equi DSM 15833 = JCM 10991</name>
    <dbReference type="NCBI Taxonomy" id="1423740"/>
    <lineage>
        <taxon>Bacteria</taxon>
        <taxon>Bacillati</taxon>
        <taxon>Bacillota</taxon>
        <taxon>Bacilli</taxon>
        <taxon>Lactobacillales</taxon>
        <taxon>Lactobacillaceae</taxon>
        <taxon>Ligilactobacillus</taxon>
    </lineage>
</organism>
<keyword evidence="1 5" id="KW-0723">Serine/threonine-protein kinase</keyword>
<feature type="binding site" evidence="5">
    <location>
        <begin position="149"/>
        <end position="156"/>
    </location>
    <ligand>
        <name>ADP</name>
        <dbReference type="ChEBI" id="CHEBI:456216"/>
    </ligand>
</feature>
<evidence type="ECO:0000313" key="7">
    <source>
        <dbReference type="Proteomes" id="UP000051048"/>
    </source>
</evidence>
<accession>A0A0R1TJ41</accession>
<dbReference type="Pfam" id="PF03618">
    <property type="entry name" value="Kinase-PPPase"/>
    <property type="match status" value="1"/>
</dbReference>
<keyword evidence="4 5" id="KW-0418">Kinase</keyword>
<dbReference type="OrthoDB" id="9782201at2"/>
<dbReference type="GO" id="GO:0016776">
    <property type="term" value="F:phosphotransferase activity, phosphate group as acceptor"/>
    <property type="evidence" value="ECO:0007669"/>
    <property type="project" value="UniProtKB-UniRule"/>
</dbReference>
<dbReference type="PATRIC" id="fig|1423740.3.peg.1879"/>
<dbReference type="Proteomes" id="UP000051048">
    <property type="component" value="Unassembled WGS sequence"/>
</dbReference>
<evidence type="ECO:0000256" key="2">
    <source>
        <dbReference type="ARBA" id="ARBA00022679"/>
    </source>
</evidence>
<dbReference type="EC" id="2.7.4.27" evidence="5"/>
<dbReference type="HAMAP" id="MF_00921">
    <property type="entry name" value="PDRP"/>
    <property type="match status" value="1"/>
</dbReference>
<comment type="catalytic activity">
    <reaction evidence="5">
        <text>N(tele)-phospho-L-histidyl/L-threonyl-[pyruvate, phosphate dikinase] + ADP = N(tele)-phospho-L-histidyl/O-phospho-L-threonyl-[pyruvate, phosphate dikinase] + AMP + H(+)</text>
        <dbReference type="Rhea" id="RHEA:43692"/>
        <dbReference type="Rhea" id="RHEA-COMP:10650"/>
        <dbReference type="Rhea" id="RHEA-COMP:10651"/>
        <dbReference type="ChEBI" id="CHEBI:15378"/>
        <dbReference type="ChEBI" id="CHEBI:30013"/>
        <dbReference type="ChEBI" id="CHEBI:61977"/>
        <dbReference type="ChEBI" id="CHEBI:83586"/>
        <dbReference type="ChEBI" id="CHEBI:456215"/>
        <dbReference type="ChEBI" id="CHEBI:456216"/>
        <dbReference type="EC" id="2.7.11.32"/>
    </reaction>
</comment>
<comment type="similarity">
    <text evidence="5">Belongs to the pyruvate, phosphate/water dikinase regulatory protein family. PDRP subfamily.</text>
</comment>
<reference evidence="6 7" key="1">
    <citation type="journal article" date="2015" name="Genome Announc.">
        <title>Expanding the biotechnology potential of lactobacilli through comparative genomics of 213 strains and associated genera.</title>
        <authorList>
            <person name="Sun Z."/>
            <person name="Harris H.M."/>
            <person name="McCann A."/>
            <person name="Guo C."/>
            <person name="Argimon S."/>
            <person name="Zhang W."/>
            <person name="Yang X."/>
            <person name="Jeffery I.B."/>
            <person name="Cooney J.C."/>
            <person name="Kagawa T.F."/>
            <person name="Liu W."/>
            <person name="Song Y."/>
            <person name="Salvetti E."/>
            <person name="Wrobel A."/>
            <person name="Rasinkangas P."/>
            <person name="Parkhill J."/>
            <person name="Rea M.C."/>
            <person name="O'Sullivan O."/>
            <person name="Ritari J."/>
            <person name="Douillard F.P."/>
            <person name="Paul Ross R."/>
            <person name="Yang R."/>
            <person name="Briner A.E."/>
            <person name="Felis G.E."/>
            <person name="de Vos W.M."/>
            <person name="Barrangou R."/>
            <person name="Klaenhammer T.R."/>
            <person name="Caufield P.W."/>
            <person name="Cui Y."/>
            <person name="Zhang H."/>
            <person name="O'Toole P.W."/>
        </authorList>
    </citation>
    <scope>NUCLEOTIDE SEQUENCE [LARGE SCALE GENOMIC DNA]</scope>
    <source>
        <strain evidence="6 7">DSM 15833</strain>
    </source>
</reference>
<dbReference type="InterPro" id="IPR026565">
    <property type="entry name" value="PPDK_reg"/>
</dbReference>
<gene>
    <name evidence="6" type="ORF">FC36_GL001743</name>
</gene>
<protein>
    <recommendedName>
        <fullName evidence="5">Putative pyruvate, phosphate dikinase regulatory protein</fullName>
        <shortName evidence="5">PPDK regulatory protein</shortName>
        <ecNumber evidence="5">2.7.11.32</ecNumber>
        <ecNumber evidence="5">2.7.4.27</ecNumber>
    </recommendedName>
</protein>
<name>A0A0R1TJ41_9LACO</name>
<dbReference type="STRING" id="1423740.FC36_GL001743"/>
<evidence type="ECO:0000256" key="5">
    <source>
        <dbReference type="HAMAP-Rule" id="MF_00921"/>
    </source>
</evidence>
<dbReference type="GO" id="GO:0004674">
    <property type="term" value="F:protein serine/threonine kinase activity"/>
    <property type="evidence" value="ECO:0007669"/>
    <property type="project" value="UniProtKB-UniRule"/>
</dbReference>
<dbReference type="InterPro" id="IPR005177">
    <property type="entry name" value="Kinase-pyrophosphorylase"/>
</dbReference>
<dbReference type="GO" id="GO:0043531">
    <property type="term" value="F:ADP binding"/>
    <property type="evidence" value="ECO:0007669"/>
    <property type="project" value="UniProtKB-UniRule"/>
</dbReference>
<dbReference type="EC" id="2.7.11.32" evidence="5"/>
<dbReference type="NCBIfam" id="NF003742">
    <property type="entry name" value="PRK05339.1"/>
    <property type="match status" value="1"/>
</dbReference>
<evidence type="ECO:0000256" key="3">
    <source>
        <dbReference type="ARBA" id="ARBA00022741"/>
    </source>
</evidence>
<comment type="function">
    <text evidence="5">Bifunctional serine/threonine kinase and phosphorylase involved in the regulation of the pyruvate, phosphate dikinase (PPDK) by catalyzing its phosphorylation/dephosphorylation.</text>
</comment>
<sequence>MSTNNIYIISDSLGETANSLAQAALVQFPEDKFEIQKFPMVKSKEILTGILNSAKNKKAMVIHTFVDSDFSTAINEFCQAENLPVIDAISNVINTVASITGKKPLGESGINHNTNESYFNRIEAIEFAVTYDDGKDPSGFTKADIVLLGVSRTSKTPLSLYLANYGYKVANLPLVPKTKIPDEIFQVDPNRVFGLTNDVAVLNNIRRQRMIAYGLNPDTVYSNTDSIQAELDFATDLYRKIGCLQINVANKSIEETAMFIIESLTQHGLQKVNQNTQV</sequence>
<keyword evidence="3 5" id="KW-0547">Nucleotide-binding</keyword>
<dbReference type="GO" id="GO:0005524">
    <property type="term" value="F:ATP binding"/>
    <property type="evidence" value="ECO:0007669"/>
    <property type="project" value="InterPro"/>
</dbReference>
<dbReference type="RefSeq" id="WP_023860599.1">
    <property type="nucleotide sequence ID" value="NZ_AZFH01000037.1"/>
</dbReference>
<dbReference type="PANTHER" id="PTHR31756">
    <property type="entry name" value="PYRUVATE, PHOSPHATE DIKINASE REGULATORY PROTEIN 1, CHLOROPLASTIC"/>
    <property type="match status" value="1"/>
</dbReference>
<dbReference type="AlphaFoldDB" id="A0A0R1TJ41"/>
<evidence type="ECO:0000256" key="1">
    <source>
        <dbReference type="ARBA" id="ARBA00022527"/>
    </source>
</evidence>
<keyword evidence="2 5" id="KW-0808">Transferase</keyword>
<evidence type="ECO:0000313" key="6">
    <source>
        <dbReference type="EMBL" id="KRL81340.1"/>
    </source>
</evidence>
<evidence type="ECO:0000256" key="4">
    <source>
        <dbReference type="ARBA" id="ARBA00022777"/>
    </source>
</evidence>
<dbReference type="EMBL" id="AZFH01000037">
    <property type="protein sequence ID" value="KRL81340.1"/>
    <property type="molecule type" value="Genomic_DNA"/>
</dbReference>
<proteinExistence type="inferred from homology"/>
<comment type="catalytic activity">
    <reaction evidence="5">
        <text>N(tele)-phospho-L-histidyl/O-phospho-L-threonyl-[pyruvate, phosphate dikinase] + phosphate + H(+) = N(tele)-phospho-L-histidyl/L-threonyl-[pyruvate, phosphate dikinase] + diphosphate</text>
        <dbReference type="Rhea" id="RHEA:43696"/>
        <dbReference type="Rhea" id="RHEA-COMP:10650"/>
        <dbReference type="Rhea" id="RHEA-COMP:10651"/>
        <dbReference type="ChEBI" id="CHEBI:15378"/>
        <dbReference type="ChEBI" id="CHEBI:30013"/>
        <dbReference type="ChEBI" id="CHEBI:33019"/>
        <dbReference type="ChEBI" id="CHEBI:43474"/>
        <dbReference type="ChEBI" id="CHEBI:61977"/>
        <dbReference type="ChEBI" id="CHEBI:83586"/>
        <dbReference type="EC" id="2.7.4.27"/>
    </reaction>
</comment>
<dbReference type="PANTHER" id="PTHR31756:SF3">
    <property type="entry name" value="PYRUVATE, PHOSPHATE DIKINASE REGULATORY PROTEIN 1, CHLOROPLASTIC"/>
    <property type="match status" value="1"/>
</dbReference>
<comment type="caution">
    <text evidence="6">The sequence shown here is derived from an EMBL/GenBank/DDBJ whole genome shotgun (WGS) entry which is preliminary data.</text>
</comment>